<dbReference type="EMBL" id="JAUNQW010000007">
    <property type="protein sequence ID" value="MDO5457191.1"/>
    <property type="molecule type" value="Genomic_DNA"/>
</dbReference>
<keyword evidence="2 4" id="KW-0813">Transport</keyword>
<evidence type="ECO:0000256" key="4">
    <source>
        <dbReference type="HAMAP-Rule" id="MF_00271"/>
    </source>
</evidence>
<evidence type="ECO:0000256" key="1">
    <source>
        <dbReference type="ARBA" id="ARBA00005850"/>
    </source>
</evidence>
<protein>
    <recommendedName>
        <fullName evidence="4">V-type ATP synthase subunit D</fullName>
    </recommendedName>
    <alternativeName>
        <fullName evidence="4">V-ATPase subunit D</fullName>
    </alternativeName>
</protein>
<keyword evidence="4" id="KW-0375">Hydrogen ion transport</keyword>
<accession>A0AA43UC19</accession>
<evidence type="ECO:0000313" key="5">
    <source>
        <dbReference type="EMBL" id="MDO5457191.1"/>
    </source>
</evidence>
<sequence>MANVLNVKPTKVELQRLKNQLALAQNGYDLLKNKQDELMRQFIGLIRKNNDLRKEVEEQLTSALKSFVMSKSMLSEKWVDELTILPSQTVTLDIREENIMSVIVPKMDFNYEQDTTSDFEYGYLNSNAELDKALLDIQEVLPSLLELSEIEKTTQMLADEIEGTRRRVNALEHKMIPETAETIKYIEMKIAESQRETVSRMIKIKDL</sequence>
<evidence type="ECO:0000313" key="6">
    <source>
        <dbReference type="Proteomes" id="UP001171751"/>
    </source>
</evidence>
<dbReference type="Pfam" id="PF01813">
    <property type="entry name" value="ATP-synt_D"/>
    <property type="match status" value="1"/>
</dbReference>
<gene>
    <name evidence="4" type="primary">atpD</name>
    <name evidence="5" type="ORF">Q4F26_02515</name>
</gene>
<dbReference type="HAMAP" id="MF_00271">
    <property type="entry name" value="ATP_synth_D_arch"/>
    <property type="match status" value="1"/>
</dbReference>
<keyword evidence="3 4" id="KW-0406">Ion transport</keyword>
<comment type="similarity">
    <text evidence="1 4">Belongs to the V-ATPase D subunit family.</text>
</comment>
<evidence type="ECO:0000256" key="2">
    <source>
        <dbReference type="ARBA" id="ARBA00022448"/>
    </source>
</evidence>
<dbReference type="InterPro" id="IPR002699">
    <property type="entry name" value="V_ATPase_D"/>
</dbReference>
<dbReference type="GO" id="GO:0005524">
    <property type="term" value="F:ATP binding"/>
    <property type="evidence" value="ECO:0007669"/>
    <property type="project" value="UniProtKB-UniRule"/>
</dbReference>
<dbReference type="PANTHER" id="PTHR11671">
    <property type="entry name" value="V-TYPE ATP SYNTHASE SUBUNIT D"/>
    <property type="match status" value="1"/>
</dbReference>
<dbReference type="Gene3D" id="1.10.287.3240">
    <property type="match status" value="1"/>
</dbReference>
<dbReference type="Proteomes" id="UP001171751">
    <property type="component" value="Unassembled WGS sequence"/>
</dbReference>
<dbReference type="GO" id="GO:0046961">
    <property type="term" value="F:proton-transporting ATPase activity, rotational mechanism"/>
    <property type="evidence" value="ECO:0007669"/>
    <property type="project" value="InterPro"/>
</dbReference>
<proteinExistence type="inferred from homology"/>
<dbReference type="AlphaFoldDB" id="A0AA43UC19"/>
<evidence type="ECO:0000256" key="3">
    <source>
        <dbReference type="ARBA" id="ARBA00023065"/>
    </source>
</evidence>
<keyword evidence="6" id="KW-1185">Reference proteome</keyword>
<dbReference type="GO" id="GO:0042777">
    <property type="term" value="P:proton motive force-driven plasma membrane ATP synthesis"/>
    <property type="evidence" value="ECO:0007669"/>
    <property type="project" value="UniProtKB-UniRule"/>
</dbReference>
<reference evidence="5" key="1">
    <citation type="submission" date="2023-07" db="EMBL/GenBank/DDBJ databases">
        <title>Between Cages and Wild: Unraveling the Impact of Captivity on Animal Microbiomes and Antimicrobial Resistance.</title>
        <authorList>
            <person name="Schmartz G.P."/>
            <person name="Rehner J."/>
            <person name="Schuff M.J."/>
            <person name="Becker S.L."/>
            <person name="Kravczyk M."/>
            <person name="Gurevich A."/>
            <person name="Francke R."/>
            <person name="Mueller R."/>
            <person name="Keller V."/>
            <person name="Keller A."/>
        </authorList>
    </citation>
    <scope>NUCLEOTIDE SEQUENCE</scope>
    <source>
        <strain evidence="5">S39M_St_73</strain>
    </source>
</reference>
<keyword evidence="4" id="KW-0066">ATP synthesis</keyword>
<dbReference type="GO" id="GO:0046933">
    <property type="term" value="F:proton-transporting ATP synthase activity, rotational mechanism"/>
    <property type="evidence" value="ECO:0007669"/>
    <property type="project" value="UniProtKB-UniRule"/>
</dbReference>
<organism evidence="5 6">
    <name type="scientific">Atopococcus tabaci</name>
    <dbReference type="NCBI Taxonomy" id="269774"/>
    <lineage>
        <taxon>Bacteria</taxon>
        <taxon>Bacillati</taxon>
        <taxon>Bacillota</taxon>
        <taxon>Bacilli</taxon>
        <taxon>Lactobacillales</taxon>
        <taxon>Carnobacteriaceae</taxon>
        <taxon>Atopococcus</taxon>
    </lineage>
</organism>
<dbReference type="NCBIfam" id="TIGR00309">
    <property type="entry name" value="V_ATPase_subD"/>
    <property type="match status" value="1"/>
</dbReference>
<comment type="caution">
    <text evidence="5">The sequence shown here is derived from an EMBL/GenBank/DDBJ whole genome shotgun (WGS) entry which is preliminary data.</text>
</comment>
<comment type="function">
    <text evidence="4">Produces ATP from ADP in the presence of a proton gradient across the membrane.</text>
</comment>
<name>A0AA43UC19_9LACT</name>